<comment type="subcellular location">
    <subcellularLocation>
        <location evidence="1">Membrane</location>
        <topology evidence="1">Multi-pass membrane protein</topology>
    </subcellularLocation>
</comment>
<evidence type="ECO:0000313" key="6">
    <source>
        <dbReference type="EMBL" id="KAA6324552.1"/>
    </source>
</evidence>
<accession>A0A5J4QSP8</accession>
<gene>
    <name evidence="6" type="ORF">EZS27_026135</name>
</gene>
<dbReference type="AlphaFoldDB" id="A0A5J4QSP8"/>
<feature type="non-terminal residue" evidence="6">
    <location>
        <position position="71"/>
    </location>
</feature>
<feature type="transmembrane region" description="Helical" evidence="5">
    <location>
        <begin position="14"/>
        <end position="35"/>
    </location>
</feature>
<dbReference type="GO" id="GO:0016020">
    <property type="term" value="C:membrane"/>
    <property type="evidence" value="ECO:0007669"/>
    <property type="project" value="UniProtKB-SubCell"/>
</dbReference>
<evidence type="ECO:0000256" key="2">
    <source>
        <dbReference type="ARBA" id="ARBA00022692"/>
    </source>
</evidence>
<evidence type="ECO:0000256" key="4">
    <source>
        <dbReference type="ARBA" id="ARBA00023136"/>
    </source>
</evidence>
<evidence type="ECO:0000256" key="5">
    <source>
        <dbReference type="SAM" id="Phobius"/>
    </source>
</evidence>
<proteinExistence type="predicted"/>
<keyword evidence="2 5" id="KW-0812">Transmembrane</keyword>
<comment type="caution">
    <text evidence="6">The sequence shown here is derived from an EMBL/GenBank/DDBJ whole genome shotgun (WGS) entry which is preliminary data.</text>
</comment>
<dbReference type="EMBL" id="SNRY01002548">
    <property type="protein sequence ID" value="KAA6324552.1"/>
    <property type="molecule type" value="Genomic_DNA"/>
</dbReference>
<feature type="transmembrane region" description="Helical" evidence="5">
    <location>
        <begin position="47"/>
        <end position="70"/>
    </location>
</feature>
<name>A0A5J4QSP8_9ZZZZ</name>
<protein>
    <submittedName>
        <fullName evidence="6">Teichuronic acid biosynthesis protein TuaB</fullName>
    </submittedName>
</protein>
<evidence type="ECO:0000256" key="3">
    <source>
        <dbReference type="ARBA" id="ARBA00022989"/>
    </source>
</evidence>
<keyword evidence="4 5" id="KW-0472">Membrane</keyword>
<reference evidence="6" key="1">
    <citation type="submission" date="2019-03" db="EMBL/GenBank/DDBJ databases">
        <title>Single cell metagenomics reveals metabolic interactions within the superorganism composed of flagellate Streblomastix strix and complex community of Bacteroidetes bacteria on its surface.</title>
        <authorList>
            <person name="Treitli S.C."/>
            <person name="Kolisko M."/>
            <person name="Husnik F."/>
            <person name="Keeling P."/>
            <person name="Hampl V."/>
        </authorList>
    </citation>
    <scope>NUCLEOTIDE SEQUENCE</scope>
    <source>
        <strain evidence="6">STM</strain>
    </source>
</reference>
<evidence type="ECO:0000256" key="1">
    <source>
        <dbReference type="ARBA" id="ARBA00004141"/>
    </source>
</evidence>
<keyword evidence="3 5" id="KW-1133">Transmembrane helix</keyword>
<sequence length="71" mass="7558">MGKQSLKEKTAKGLFWGGLSNGVQQLLSLVFGIFLSRILDADDYGMVGMLTVFSLIASTIQESGFTAALAN</sequence>
<dbReference type="InterPro" id="IPR002797">
    <property type="entry name" value="Polysacc_synth"/>
</dbReference>
<dbReference type="Pfam" id="PF01943">
    <property type="entry name" value="Polysacc_synt"/>
    <property type="match status" value="1"/>
</dbReference>
<organism evidence="6">
    <name type="scientific">termite gut metagenome</name>
    <dbReference type="NCBI Taxonomy" id="433724"/>
    <lineage>
        <taxon>unclassified sequences</taxon>
        <taxon>metagenomes</taxon>
        <taxon>organismal metagenomes</taxon>
    </lineage>
</organism>